<evidence type="ECO:0000313" key="2">
    <source>
        <dbReference type="Proteomes" id="UP000606008"/>
    </source>
</evidence>
<gene>
    <name evidence="1" type="ORF">F7231_01990</name>
</gene>
<sequence length="133" mass="15443">MVLEAISQCTVCGNEFPYRKSKQFCSNACKQQAYLKSKAGIPLEPITAQRMPKADFSLKEFEDFNEVHGCDFSMLYYCFFRRNLPVTATLDQINIYINSFYKQMDDVYEYMSSTKAYATFKEEFLSGKFVIGE</sequence>
<proteinExistence type="predicted"/>
<organism evidence="1 2">
    <name type="scientific">Fibrivirga algicola</name>
    <dbReference type="NCBI Taxonomy" id="2950420"/>
    <lineage>
        <taxon>Bacteria</taxon>
        <taxon>Pseudomonadati</taxon>
        <taxon>Bacteroidota</taxon>
        <taxon>Cytophagia</taxon>
        <taxon>Cytophagales</taxon>
        <taxon>Spirosomataceae</taxon>
        <taxon>Fibrivirga</taxon>
    </lineage>
</organism>
<comment type="caution">
    <text evidence="1">The sequence shown here is derived from an EMBL/GenBank/DDBJ whole genome shotgun (WGS) entry which is preliminary data.</text>
</comment>
<evidence type="ECO:0000313" key="1">
    <source>
        <dbReference type="EMBL" id="NID08930.1"/>
    </source>
</evidence>
<accession>A0ABX0Q9S4</accession>
<reference evidence="2" key="2">
    <citation type="submission" date="2023-07" db="EMBL/GenBank/DDBJ databases">
        <authorList>
            <person name="Jung D.-H."/>
        </authorList>
    </citation>
    <scope>NUCLEOTIDE SEQUENCE [LARGE SCALE GENOMIC DNA]</scope>
    <source>
        <strain evidence="2">JA-25</strain>
    </source>
</reference>
<protein>
    <submittedName>
        <fullName evidence="1">Uncharacterized protein</fullName>
    </submittedName>
</protein>
<dbReference type="Proteomes" id="UP000606008">
    <property type="component" value="Unassembled WGS sequence"/>
</dbReference>
<dbReference type="EMBL" id="WAEL01000001">
    <property type="protein sequence ID" value="NID08930.1"/>
    <property type="molecule type" value="Genomic_DNA"/>
</dbReference>
<dbReference type="RefSeq" id="WP_166690714.1">
    <property type="nucleotide sequence ID" value="NZ_WAEL01000001.1"/>
</dbReference>
<name>A0ABX0Q9S4_9BACT</name>
<keyword evidence="2" id="KW-1185">Reference proteome</keyword>
<reference evidence="2" key="1">
    <citation type="submission" date="2019-09" db="EMBL/GenBank/DDBJ databases">
        <authorList>
            <person name="Jung D.-H."/>
        </authorList>
    </citation>
    <scope>NUCLEOTIDE SEQUENCE [LARGE SCALE GENOMIC DNA]</scope>
    <source>
        <strain evidence="2">JA-25</strain>
    </source>
</reference>